<name>A0A3N1CUF4_9ACTN</name>
<evidence type="ECO:0000256" key="1">
    <source>
        <dbReference type="SAM" id="MobiDB-lite"/>
    </source>
</evidence>
<evidence type="ECO:0000313" key="4">
    <source>
        <dbReference type="Proteomes" id="UP000272400"/>
    </source>
</evidence>
<keyword evidence="4" id="KW-1185">Reference proteome</keyword>
<proteinExistence type="predicted"/>
<dbReference type="EMBL" id="RJKE01000001">
    <property type="protein sequence ID" value="ROO84834.1"/>
    <property type="molecule type" value="Genomic_DNA"/>
</dbReference>
<feature type="region of interest" description="Disordered" evidence="1">
    <location>
        <begin position="200"/>
        <end position="226"/>
    </location>
</feature>
<dbReference type="OrthoDB" id="9806395at2"/>
<dbReference type="PROSITE" id="PS50234">
    <property type="entry name" value="VWFA"/>
    <property type="match status" value="1"/>
</dbReference>
<gene>
    <name evidence="3" type="ORF">EDD29_2363</name>
</gene>
<sequence>MTDMPGGEMAHRPVHFFWLIDASGSMAVDGKIQQLNFAVREALPEMRRVADDNASAQLLVRAVTFASGARWHVPRPTLVSDFQWPDVSAGGTTDLGDALRLVAAELNTPPMPQRAMKPVLALVSDGQPTDDWQSGLDAVDATPWGKRAVRVAISIGRDCDRGVLRRFLGNPELEPFEANSPKQLAAAIRWASTAVVKSASMPAQGNPAAARSLPQMAPLDDDSDVW</sequence>
<evidence type="ECO:0000313" key="3">
    <source>
        <dbReference type="EMBL" id="ROO84834.1"/>
    </source>
</evidence>
<feature type="domain" description="VWFA" evidence="2">
    <location>
        <begin position="15"/>
        <end position="195"/>
    </location>
</feature>
<dbReference type="InterPro" id="IPR036465">
    <property type="entry name" value="vWFA_dom_sf"/>
</dbReference>
<dbReference type="RefSeq" id="WP_123664403.1">
    <property type="nucleotide sequence ID" value="NZ_RJKE01000001.1"/>
</dbReference>
<accession>A0A3N1CUF4</accession>
<dbReference type="Gene3D" id="3.40.50.410">
    <property type="entry name" value="von Willebrand factor, type A domain"/>
    <property type="match status" value="1"/>
</dbReference>
<dbReference type="Proteomes" id="UP000272400">
    <property type="component" value="Unassembled WGS sequence"/>
</dbReference>
<organism evidence="3 4">
    <name type="scientific">Actinocorallia herbida</name>
    <dbReference type="NCBI Taxonomy" id="58109"/>
    <lineage>
        <taxon>Bacteria</taxon>
        <taxon>Bacillati</taxon>
        <taxon>Actinomycetota</taxon>
        <taxon>Actinomycetes</taxon>
        <taxon>Streptosporangiales</taxon>
        <taxon>Thermomonosporaceae</taxon>
        <taxon>Actinocorallia</taxon>
    </lineage>
</organism>
<reference evidence="3 4" key="1">
    <citation type="submission" date="2018-11" db="EMBL/GenBank/DDBJ databases">
        <title>Sequencing the genomes of 1000 actinobacteria strains.</title>
        <authorList>
            <person name="Klenk H.-P."/>
        </authorList>
    </citation>
    <scope>NUCLEOTIDE SEQUENCE [LARGE SCALE GENOMIC DNA]</scope>
    <source>
        <strain evidence="3 4">DSM 44254</strain>
    </source>
</reference>
<comment type="caution">
    <text evidence="3">The sequence shown here is derived from an EMBL/GenBank/DDBJ whole genome shotgun (WGS) entry which is preliminary data.</text>
</comment>
<dbReference type="InterPro" id="IPR002035">
    <property type="entry name" value="VWF_A"/>
</dbReference>
<dbReference type="SUPFAM" id="SSF53300">
    <property type="entry name" value="vWA-like"/>
    <property type="match status" value="1"/>
</dbReference>
<protein>
    <submittedName>
        <fullName evidence="3">Uncharacterized protein YegL</fullName>
    </submittedName>
</protein>
<dbReference type="AlphaFoldDB" id="A0A3N1CUF4"/>
<evidence type="ECO:0000259" key="2">
    <source>
        <dbReference type="PROSITE" id="PS50234"/>
    </source>
</evidence>